<accession>A0A652YU59</accession>
<gene>
    <name evidence="1" type="ORF">FNL38_102777</name>
</gene>
<dbReference type="EMBL" id="VNIQ01000002">
    <property type="protein sequence ID" value="TYQ06635.1"/>
    <property type="molecule type" value="Genomic_DNA"/>
</dbReference>
<protein>
    <submittedName>
        <fullName evidence="1">Uncharacterized protein</fullName>
    </submittedName>
</protein>
<comment type="caution">
    <text evidence="1">The sequence shown here is derived from an EMBL/GenBank/DDBJ whole genome shotgun (WGS) entry which is preliminary data.</text>
</comment>
<proteinExistence type="predicted"/>
<organism evidence="1">
    <name type="scientific">Nocardia globerula</name>
    <dbReference type="NCBI Taxonomy" id="1818"/>
    <lineage>
        <taxon>Bacteria</taxon>
        <taxon>Bacillati</taxon>
        <taxon>Actinomycetota</taxon>
        <taxon>Actinomycetes</taxon>
        <taxon>Mycobacteriales</taxon>
        <taxon>Nocardiaceae</taxon>
        <taxon>Nocardia</taxon>
    </lineage>
</organism>
<evidence type="ECO:0000313" key="1">
    <source>
        <dbReference type="EMBL" id="TYQ06635.1"/>
    </source>
</evidence>
<sequence>MVRDGLTYRGAMCLHLDATAALSIAGWVREEPTRSASAPVPQPLVGACDQLIVWASSFSILASSDDQVWFLSAENYAGGVGISDEAFPWDAFRHESLAGASGPAERAAINAFWSTHLPVLLSTRNGYEYLALAPDGQVVRGGEPEFEEVTIVAADFDALLRGVAAGISTADPLADALLGTVGTARPDSDR</sequence>
<name>A0A652YU59_NOCGL</name>
<reference evidence="1" key="1">
    <citation type="submission" date="2019-07" db="EMBL/GenBank/DDBJ databases">
        <title>Genomic Encyclopedia of Type Strains, Phase IV (KMG-IV): sequencing the most valuable type-strain genomes for metagenomic binning, comparative biology and taxonomic classification.</title>
        <authorList>
            <person name="Goeker M."/>
        </authorList>
    </citation>
    <scope>NUCLEOTIDE SEQUENCE</scope>
    <source>
        <strain evidence="1">DSM 44596</strain>
    </source>
</reference>
<dbReference type="AlphaFoldDB" id="A0A652YU59"/>